<dbReference type="SUPFAM" id="SSF53720">
    <property type="entry name" value="ALDH-like"/>
    <property type="match status" value="1"/>
</dbReference>
<gene>
    <name evidence="5" type="ORF">CRHIZ90672A_00008974</name>
</gene>
<proteinExistence type="inferred from homology"/>
<evidence type="ECO:0000256" key="1">
    <source>
        <dbReference type="ARBA" id="ARBA00009986"/>
    </source>
</evidence>
<reference evidence="5" key="1">
    <citation type="submission" date="2021-10" db="EMBL/GenBank/DDBJ databases">
        <authorList>
            <person name="Piombo E."/>
        </authorList>
    </citation>
    <scope>NUCLEOTIDE SEQUENCE</scope>
</reference>
<comment type="catalytic activity">
    <reaction evidence="3">
        <text>an aldehyde + NAD(+) + H2O = a carboxylate + NADH + 2 H(+)</text>
        <dbReference type="Rhea" id="RHEA:16185"/>
        <dbReference type="ChEBI" id="CHEBI:15377"/>
        <dbReference type="ChEBI" id="CHEBI:15378"/>
        <dbReference type="ChEBI" id="CHEBI:17478"/>
        <dbReference type="ChEBI" id="CHEBI:29067"/>
        <dbReference type="ChEBI" id="CHEBI:57540"/>
        <dbReference type="ChEBI" id="CHEBI:57945"/>
        <dbReference type="EC" id="1.2.1.3"/>
    </reaction>
</comment>
<dbReference type="OrthoDB" id="4510374at2759"/>
<organism evidence="5 6">
    <name type="scientific">Clonostachys rhizophaga</name>
    <dbReference type="NCBI Taxonomy" id="160324"/>
    <lineage>
        <taxon>Eukaryota</taxon>
        <taxon>Fungi</taxon>
        <taxon>Dikarya</taxon>
        <taxon>Ascomycota</taxon>
        <taxon>Pezizomycotina</taxon>
        <taxon>Sordariomycetes</taxon>
        <taxon>Hypocreomycetidae</taxon>
        <taxon>Hypocreales</taxon>
        <taxon>Bionectriaceae</taxon>
        <taxon>Clonostachys</taxon>
    </lineage>
</organism>
<dbReference type="Gene3D" id="3.40.605.10">
    <property type="entry name" value="Aldehyde Dehydrogenase, Chain A, domain 1"/>
    <property type="match status" value="1"/>
</dbReference>
<dbReference type="GO" id="GO:0004029">
    <property type="term" value="F:aldehyde dehydrogenase (NAD+) activity"/>
    <property type="evidence" value="ECO:0007669"/>
    <property type="project" value="UniProtKB-EC"/>
</dbReference>
<dbReference type="EMBL" id="CABFNQ020000763">
    <property type="protein sequence ID" value="CAH0041192.1"/>
    <property type="molecule type" value="Genomic_DNA"/>
</dbReference>
<sequence length="127" mass="13647">MIDKFSTEVLHAEDDTMRSWGVCAGICPFNAPLITLAMKAAPALACGNTIIIKTSETNPFSTLFMASLSCQAGLPPGALNCLVGGAEVGECSGVAYANPQSQLHWKRGRWKTSPYRGCEIESQERDH</sequence>
<dbReference type="AlphaFoldDB" id="A0A9N9W512"/>
<evidence type="ECO:0000313" key="6">
    <source>
        <dbReference type="Proteomes" id="UP000696573"/>
    </source>
</evidence>
<dbReference type="InterPro" id="IPR016161">
    <property type="entry name" value="Ald_DH/histidinol_DH"/>
</dbReference>
<comment type="caution">
    <text evidence="5">The sequence shown here is derived from an EMBL/GenBank/DDBJ whole genome shotgun (WGS) entry which is preliminary data.</text>
</comment>
<evidence type="ECO:0000313" key="5">
    <source>
        <dbReference type="EMBL" id="CAH0041192.1"/>
    </source>
</evidence>
<feature type="domain" description="Aldehyde dehydrogenase" evidence="4">
    <location>
        <begin position="18"/>
        <end position="90"/>
    </location>
</feature>
<dbReference type="EC" id="1.2.1.3" evidence="2"/>
<dbReference type="PANTHER" id="PTHR11699">
    <property type="entry name" value="ALDEHYDE DEHYDROGENASE-RELATED"/>
    <property type="match status" value="1"/>
</dbReference>
<comment type="similarity">
    <text evidence="1">Belongs to the aldehyde dehydrogenase family.</text>
</comment>
<name>A0A9N9W512_9HYPO</name>
<dbReference type="InterPro" id="IPR015590">
    <property type="entry name" value="Aldehyde_DH_dom"/>
</dbReference>
<evidence type="ECO:0000256" key="3">
    <source>
        <dbReference type="ARBA" id="ARBA00049194"/>
    </source>
</evidence>
<protein>
    <recommendedName>
        <fullName evidence="2">aldehyde dehydrogenase (NAD(+))</fullName>
        <ecNumber evidence="2">1.2.1.3</ecNumber>
    </recommendedName>
</protein>
<accession>A0A9N9W512</accession>
<dbReference type="InterPro" id="IPR016162">
    <property type="entry name" value="Ald_DH_N"/>
</dbReference>
<evidence type="ECO:0000259" key="4">
    <source>
        <dbReference type="Pfam" id="PF00171"/>
    </source>
</evidence>
<evidence type="ECO:0000256" key="2">
    <source>
        <dbReference type="ARBA" id="ARBA00024226"/>
    </source>
</evidence>
<keyword evidence="6" id="KW-1185">Reference proteome</keyword>
<dbReference type="Proteomes" id="UP000696573">
    <property type="component" value="Unassembled WGS sequence"/>
</dbReference>
<dbReference type="Pfam" id="PF00171">
    <property type="entry name" value="Aldedh"/>
    <property type="match status" value="1"/>
</dbReference>